<evidence type="ECO:0000256" key="3">
    <source>
        <dbReference type="ARBA" id="ARBA00023186"/>
    </source>
</evidence>
<dbReference type="RefSeq" id="XP_022253933.1">
    <property type="nucleotide sequence ID" value="XM_022398225.1"/>
</dbReference>
<dbReference type="Pfam" id="PF22774">
    <property type="entry name" value="DNAJC11_beta-barrel"/>
    <property type="match status" value="2"/>
</dbReference>
<keyword evidence="6" id="KW-1185">Reference proteome</keyword>
<protein>
    <submittedName>
        <fullName evidence="7">DnaJ homolog subfamily C member 11-like</fullName>
    </submittedName>
</protein>
<dbReference type="InterPro" id="IPR024586">
    <property type="entry name" value="DnaJ-like_C11_C"/>
</dbReference>
<dbReference type="CDD" id="cd06257">
    <property type="entry name" value="DnaJ"/>
    <property type="match status" value="1"/>
</dbReference>
<organism evidence="6 7">
    <name type="scientific">Limulus polyphemus</name>
    <name type="common">Atlantic horseshoe crab</name>
    <dbReference type="NCBI Taxonomy" id="6850"/>
    <lineage>
        <taxon>Eukaryota</taxon>
        <taxon>Metazoa</taxon>
        <taxon>Ecdysozoa</taxon>
        <taxon>Arthropoda</taxon>
        <taxon>Chelicerata</taxon>
        <taxon>Merostomata</taxon>
        <taxon>Xiphosura</taxon>
        <taxon>Limulidae</taxon>
        <taxon>Limulus</taxon>
    </lineage>
</organism>
<evidence type="ECO:0000313" key="6">
    <source>
        <dbReference type="Proteomes" id="UP000694941"/>
    </source>
</evidence>
<keyword evidence="3" id="KW-0143">Chaperone</keyword>
<name>A0ABM1TDH7_LIMPO</name>
<sequence>MADSTSDNEELNDEILEDYYAFLNVSKEASQEDITNAYRRMSKLYHPDKHTDPIRKRDAETLFNKIKKAHEILIDPHKRAIYDTLGLKGLETDGWEIVQRTKTPQEIREEYEQLAQEREERRLQQRTNPKFGIPNTFAMVSYTHKILDAGKVKGSVKLGTFGAIVEYGCEKKISQHSIIGASVMIGVPSGITLKVKGYPSLEIKSMTISQSIDAPLTISDTATLSGTLTTQNGTGNGTVACSVRHVVSAKTWTECEVGAGNGLLFSGKVFRTLTKTCFGTIQGIFHATPFGFKPGIQALVAKQLDKHTVGYLTWKAGHQSCMNTMIVWDSNTGHFVGSIQVSYLRFLLQLLIFPLRVHRASQNYIFPIFLSEEILPSAVFYGTVAPILGWYALKVLIITPYQQRQKERETQRAREVNATKLAERRKEATAAVSDLNEIYYFCILSLQCNLAGFYDPCLGEDKVLLVKYRYRNLLHQVKIADGEPLKIPKECEYYL</sequence>
<feature type="domain" description="J" evidence="5">
    <location>
        <begin position="18"/>
        <end position="86"/>
    </location>
</feature>
<dbReference type="SUPFAM" id="SSF46565">
    <property type="entry name" value="Chaperone J-domain"/>
    <property type="match status" value="1"/>
</dbReference>
<dbReference type="CDD" id="cd22249">
    <property type="entry name" value="UDM1_RNF168_RNF169-like"/>
    <property type="match status" value="1"/>
</dbReference>
<keyword evidence="4" id="KW-0812">Transmembrane</keyword>
<dbReference type="InterPro" id="IPR036869">
    <property type="entry name" value="J_dom_sf"/>
</dbReference>
<evidence type="ECO:0000256" key="4">
    <source>
        <dbReference type="SAM" id="Phobius"/>
    </source>
</evidence>
<dbReference type="InterPro" id="IPR001623">
    <property type="entry name" value="DnaJ_domain"/>
</dbReference>
<accession>A0ABM1TDH7</accession>
<keyword evidence="4" id="KW-1133">Transmembrane helix</keyword>
<dbReference type="PANTHER" id="PTHR44157">
    <property type="entry name" value="DNAJ HOMOLOG SUBFAMILY C MEMBER 11"/>
    <property type="match status" value="1"/>
</dbReference>
<evidence type="ECO:0000256" key="2">
    <source>
        <dbReference type="ARBA" id="ARBA00023136"/>
    </source>
</evidence>
<reference evidence="7" key="1">
    <citation type="submission" date="2025-08" db="UniProtKB">
        <authorList>
            <consortium name="RefSeq"/>
        </authorList>
    </citation>
    <scope>IDENTIFICATION</scope>
    <source>
        <tissue evidence="7">Muscle</tissue>
    </source>
</reference>
<gene>
    <name evidence="7" type="primary">LOC106469648</name>
</gene>
<dbReference type="Gene3D" id="1.10.287.110">
    <property type="entry name" value="DnaJ domain"/>
    <property type="match status" value="1"/>
</dbReference>
<dbReference type="SMART" id="SM00271">
    <property type="entry name" value="DnaJ"/>
    <property type="match status" value="1"/>
</dbReference>
<evidence type="ECO:0000313" key="7">
    <source>
        <dbReference type="RefSeq" id="XP_022253933.1"/>
    </source>
</evidence>
<dbReference type="GeneID" id="106469648"/>
<evidence type="ECO:0000259" key="5">
    <source>
        <dbReference type="PROSITE" id="PS50076"/>
    </source>
</evidence>
<feature type="transmembrane region" description="Helical" evidence="4">
    <location>
        <begin position="378"/>
        <end position="398"/>
    </location>
</feature>
<keyword evidence="2 4" id="KW-0472">Membrane</keyword>
<dbReference type="PROSITE" id="PS50076">
    <property type="entry name" value="DNAJ_2"/>
    <property type="match status" value="1"/>
</dbReference>
<dbReference type="PRINTS" id="PR00625">
    <property type="entry name" value="JDOMAIN"/>
</dbReference>
<dbReference type="PANTHER" id="PTHR44157:SF1">
    <property type="entry name" value="DNAJ HOMOLOG SUBFAMILY C MEMBER 11"/>
    <property type="match status" value="1"/>
</dbReference>
<dbReference type="PROSITE" id="PS00636">
    <property type="entry name" value="DNAJ_1"/>
    <property type="match status" value="1"/>
</dbReference>
<dbReference type="InterPro" id="IPR055225">
    <property type="entry name" value="DNAJC11-like_beta-barrel"/>
</dbReference>
<dbReference type="Pfam" id="PF00226">
    <property type="entry name" value="DnaJ"/>
    <property type="match status" value="1"/>
</dbReference>
<dbReference type="Proteomes" id="UP000694941">
    <property type="component" value="Unplaced"/>
</dbReference>
<comment type="subcellular location">
    <subcellularLocation>
        <location evidence="1">Membrane</location>
    </subcellularLocation>
</comment>
<dbReference type="InterPro" id="IPR018253">
    <property type="entry name" value="DnaJ_domain_CS"/>
</dbReference>
<proteinExistence type="predicted"/>
<dbReference type="Pfam" id="PF11875">
    <property type="entry name" value="DnaJ-like_C11_C"/>
    <property type="match status" value="1"/>
</dbReference>
<dbReference type="InterPro" id="IPR052243">
    <property type="entry name" value="Mito_inner_membrane_organizer"/>
</dbReference>
<evidence type="ECO:0000256" key="1">
    <source>
        <dbReference type="ARBA" id="ARBA00004370"/>
    </source>
</evidence>